<keyword evidence="10" id="KW-0342">GTP-binding</keyword>
<evidence type="ECO:0000256" key="1">
    <source>
        <dbReference type="ARBA" id="ARBA00001946"/>
    </source>
</evidence>
<feature type="domain" description="Tubulin/FtsZ 2-layer sandwich" evidence="14">
    <location>
        <begin position="125"/>
        <end position="249"/>
    </location>
</feature>
<evidence type="ECO:0000259" key="14">
    <source>
        <dbReference type="SMART" id="SM00865"/>
    </source>
</evidence>
<feature type="region of interest" description="Disordered" evidence="13">
    <location>
        <begin position="337"/>
        <end position="372"/>
    </location>
</feature>
<dbReference type="SUPFAM" id="SSF55681">
    <property type="entry name" value="Class II aaRS and biotin synthetases"/>
    <property type="match status" value="1"/>
</dbReference>
<dbReference type="GO" id="GO:0005525">
    <property type="term" value="F:GTP binding"/>
    <property type="evidence" value="ECO:0007669"/>
    <property type="project" value="UniProtKB-KW"/>
</dbReference>
<evidence type="ECO:0000256" key="11">
    <source>
        <dbReference type="ARBA" id="ARBA00023146"/>
    </source>
</evidence>
<evidence type="ECO:0000256" key="2">
    <source>
        <dbReference type="ARBA" id="ARBA00004245"/>
    </source>
</evidence>
<feature type="non-terminal residue" evidence="15">
    <location>
        <position position="560"/>
    </location>
</feature>
<dbReference type="Proteomes" id="UP000437017">
    <property type="component" value="Unassembled WGS sequence"/>
</dbReference>
<comment type="similarity">
    <text evidence="3">Belongs to the tubulin family.</text>
</comment>
<dbReference type="InterPro" id="IPR018316">
    <property type="entry name" value="Tubulin/FtsZ_2-layer-sand-dom"/>
</dbReference>
<keyword evidence="5" id="KW-0436">Ligase</keyword>
<dbReference type="PRINTS" id="PR01161">
    <property type="entry name" value="TUBULIN"/>
</dbReference>
<dbReference type="PRINTS" id="PR01163">
    <property type="entry name" value="BETATUBULIN"/>
</dbReference>
<dbReference type="GO" id="GO:0005524">
    <property type="term" value="F:ATP binding"/>
    <property type="evidence" value="ECO:0007669"/>
    <property type="project" value="UniProtKB-KW"/>
</dbReference>
<evidence type="ECO:0000256" key="12">
    <source>
        <dbReference type="ARBA" id="ARBA00023212"/>
    </source>
</evidence>
<accession>A0A6A1QEF6</accession>
<evidence type="ECO:0000313" key="15">
    <source>
        <dbReference type="EMBL" id="KAB0407082.1"/>
    </source>
</evidence>
<dbReference type="GO" id="GO:0043039">
    <property type="term" value="P:tRNA aminoacylation"/>
    <property type="evidence" value="ECO:0007669"/>
    <property type="project" value="InterPro"/>
</dbReference>
<keyword evidence="16" id="KW-1185">Reference proteome</keyword>
<dbReference type="Pfam" id="PF01409">
    <property type="entry name" value="tRNA-synt_2d"/>
    <property type="match status" value="1"/>
</dbReference>
<reference evidence="15 16" key="1">
    <citation type="journal article" date="2019" name="PLoS ONE">
        <title>Genomic analyses reveal an absence of contemporary introgressive admixture between fin whales and blue whales, despite known hybrids.</title>
        <authorList>
            <person name="Westbury M.V."/>
            <person name="Petersen B."/>
            <person name="Lorenzen E.D."/>
        </authorList>
    </citation>
    <scope>NUCLEOTIDE SEQUENCE [LARGE SCALE GENOMIC DNA]</scope>
    <source>
        <strain evidence="15">FinWhale-01</strain>
    </source>
</reference>
<evidence type="ECO:0000256" key="7">
    <source>
        <dbReference type="ARBA" id="ARBA00022741"/>
    </source>
</evidence>
<dbReference type="Gene3D" id="3.30.930.10">
    <property type="entry name" value="Bira Bifunctional Protein, Domain 2"/>
    <property type="match status" value="1"/>
</dbReference>
<keyword evidence="7" id="KW-0547">Nucleotide-binding</keyword>
<keyword evidence="4" id="KW-0963">Cytoplasm</keyword>
<dbReference type="PROSITE" id="PS00227">
    <property type="entry name" value="TUBULIN"/>
    <property type="match status" value="1"/>
</dbReference>
<dbReference type="Pfam" id="PF00091">
    <property type="entry name" value="Tubulin"/>
    <property type="match status" value="1"/>
</dbReference>
<keyword evidence="11" id="KW-0030">Aminoacyl-tRNA synthetase</keyword>
<dbReference type="InterPro" id="IPR017975">
    <property type="entry name" value="Tubulin_CS"/>
</dbReference>
<name>A0A6A1QEF6_BALPH</name>
<comment type="caution">
    <text evidence="15">The sequence shown here is derived from an EMBL/GenBank/DDBJ whole genome shotgun (WGS) entry which is preliminary data.</text>
</comment>
<dbReference type="InterPro" id="IPR002319">
    <property type="entry name" value="Phenylalanyl-tRNA_Synthase"/>
</dbReference>
<dbReference type="GO" id="GO:0000049">
    <property type="term" value="F:tRNA binding"/>
    <property type="evidence" value="ECO:0007669"/>
    <property type="project" value="InterPro"/>
</dbReference>
<dbReference type="InterPro" id="IPR003008">
    <property type="entry name" value="Tubulin_FtsZ_GTPase"/>
</dbReference>
<dbReference type="GO" id="GO:0003924">
    <property type="term" value="F:GTPase activity"/>
    <property type="evidence" value="ECO:0007669"/>
    <property type="project" value="InterPro"/>
</dbReference>
<comment type="subcellular location">
    <subcellularLocation>
        <location evidence="2">Cytoplasm</location>
        <location evidence="2">Cytoskeleton</location>
    </subcellularLocation>
</comment>
<dbReference type="GO" id="GO:0005200">
    <property type="term" value="F:structural constituent of cytoskeleton"/>
    <property type="evidence" value="ECO:0007669"/>
    <property type="project" value="InterPro"/>
</dbReference>
<dbReference type="GO" id="GO:0004812">
    <property type="term" value="F:aminoacyl-tRNA ligase activity"/>
    <property type="evidence" value="ECO:0007669"/>
    <property type="project" value="UniProtKB-KW"/>
</dbReference>
<feature type="compositionally biased region" description="Low complexity" evidence="13">
    <location>
        <begin position="349"/>
        <end position="361"/>
    </location>
</feature>
<keyword evidence="6" id="KW-0493">Microtubule</keyword>
<organism evidence="15 16">
    <name type="scientific">Balaenoptera physalus</name>
    <name type="common">Fin whale</name>
    <name type="synonym">Balaena physalus</name>
    <dbReference type="NCBI Taxonomy" id="9770"/>
    <lineage>
        <taxon>Eukaryota</taxon>
        <taxon>Metazoa</taxon>
        <taxon>Chordata</taxon>
        <taxon>Craniata</taxon>
        <taxon>Vertebrata</taxon>
        <taxon>Euteleostomi</taxon>
        <taxon>Mammalia</taxon>
        <taxon>Eutheria</taxon>
        <taxon>Laurasiatheria</taxon>
        <taxon>Artiodactyla</taxon>
        <taxon>Whippomorpha</taxon>
        <taxon>Cetacea</taxon>
        <taxon>Mysticeti</taxon>
        <taxon>Balaenopteridae</taxon>
        <taxon>Balaenoptera</taxon>
    </lineage>
</organism>
<feature type="non-terminal residue" evidence="15">
    <location>
        <position position="1"/>
    </location>
</feature>
<protein>
    <recommendedName>
        <fullName evidence="14">Tubulin/FtsZ 2-layer sandwich domain-containing protein</fullName>
    </recommendedName>
</protein>
<dbReference type="Pfam" id="PF03953">
    <property type="entry name" value="Tubulin_C"/>
    <property type="match status" value="1"/>
</dbReference>
<sequence>KEAESCDCLHGFQMTHSLGGGTGSGMGTFLISKIQEAYLDRNMNIFSVAPLPEVSDRMVEPYNTTYLVHQLVENTDETYCIENDALHYVCFRTIKLATPTYNDLDHLELATTSGVITCLSFPSQLNADLHKLAWSRSPSPTCTFSCRLCYGSQQYWALTMPELTQQMSDTKNMMAACGLCHGCYLTVAIMLRSCTSMKEVDEQMLNVQNKSSYSVQWMANIVKTAVCDILPQGPKNPTAKGEDDAGEGNQEPWVFLNIDKTGFSKALSNKRLRLDKGTPNKPRLFRVVDSVEDEVQADKEERSELRNRKLLTEVTLKKGSVFSASISKQEVELAPEMISSSSEWDRPLSPTTSQPPGSPTTADTCTPYSRVANRPSPQTILLEFLFLMPSYSPSGTQHTTSMTPSSWDIQQRPCSCQWTTSNSNRDFREQDEAGKACCANTRTTSVSSVHSAASTLSESIVPRQEPNHQPPSCGHHKGVLHQAGIICFKAAYNPYTEPSEEAFSYHQGLKKWVEVQSSRLYLPEMLLPMGLPENLSVVAWGLSLEHLTIIKCGISNVWEL</sequence>
<dbReference type="InterPro" id="IPR000217">
    <property type="entry name" value="Tubulin"/>
</dbReference>
<evidence type="ECO:0000256" key="6">
    <source>
        <dbReference type="ARBA" id="ARBA00022701"/>
    </source>
</evidence>
<dbReference type="InterPro" id="IPR002453">
    <property type="entry name" value="Beta_tubulin"/>
</dbReference>
<dbReference type="GO" id="GO:0005874">
    <property type="term" value="C:microtubule"/>
    <property type="evidence" value="ECO:0007669"/>
    <property type="project" value="UniProtKB-KW"/>
</dbReference>
<evidence type="ECO:0000256" key="4">
    <source>
        <dbReference type="ARBA" id="ARBA00022490"/>
    </source>
</evidence>
<dbReference type="Gene3D" id="3.40.50.1440">
    <property type="entry name" value="Tubulin/FtsZ, GTPase domain"/>
    <property type="match status" value="1"/>
</dbReference>
<keyword evidence="8" id="KW-0067">ATP-binding</keyword>
<keyword evidence="12" id="KW-0206">Cytoskeleton</keyword>
<dbReference type="InterPro" id="IPR045864">
    <property type="entry name" value="aa-tRNA-synth_II/BPL/LPL"/>
</dbReference>
<evidence type="ECO:0000256" key="3">
    <source>
        <dbReference type="ARBA" id="ARBA00009636"/>
    </source>
</evidence>
<dbReference type="InterPro" id="IPR008280">
    <property type="entry name" value="Tub_FtsZ_C"/>
</dbReference>
<evidence type="ECO:0000256" key="9">
    <source>
        <dbReference type="ARBA" id="ARBA00022917"/>
    </source>
</evidence>
<dbReference type="PANTHER" id="PTHR11588">
    <property type="entry name" value="TUBULIN"/>
    <property type="match status" value="1"/>
</dbReference>
<dbReference type="GO" id="GO:0007017">
    <property type="term" value="P:microtubule-based process"/>
    <property type="evidence" value="ECO:0007669"/>
    <property type="project" value="InterPro"/>
</dbReference>
<dbReference type="GO" id="GO:0006412">
    <property type="term" value="P:translation"/>
    <property type="evidence" value="ECO:0007669"/>
    <property type="project" value="UniProtKB-KW"/>
</dbReference>
<dbReference type="SUPFAM" id="SSF52490">
    <property type="entry name" value="Tubulin nucleotide-binding domain-like"/>
    <property type="match status" value="1"/>
</dbReference>
<dbReference type="InterPro" id="IPR036525">
    <property type="entry name" value="Tubulin/FtsZ_GTPase_sf"/>
</dbReference>
<proteinExistence type="inferred from homology"/>
<dbReference type="AlphaFoldDB" id="A0A6A1QEF6"/>
<comment type="cofactor">
    <cofactor evidence="1">
        <name>Mg(2+)</name>
        <dbReference type="ChEBI" id="CHEBI:18420"/>
    </cofactor>
</comment>
<evidence type="ECO:0000256" key="8">
    <source>
        <dbReference type="ARBA" id="ARBA00022840"/>
    </source>
</evidence>
<dbReference type="Gene3D" id="3.30.1330.20">
    <property type="entry name" value="Tubulin/FtsZ, C-terminal domain"/>
    <property type="match status" value="1"/>
</dbReference>
<evidence type="ECO:0000313" key="16">
    <source>
        <dbReference type="Proteomes" id="UP000437017"/>
    </source>
</evidence>
<dbReference type="SUPFAM" id="SSF55307">
    <property type="entry name" value="Tubulin C-terminal domain-like"/>
    <property type="match status" value="1"/>
</dbReference>
<dbReference type="SMART" id="SM00865">
    <property type="entry name" value="Tubulin_C"/>
    <property type="match status" value="1"/>
</dbReference>
<evidence type="ECO:0000256" key="5">
    <source>
        <dbReference type="ARBA" id="ARBA00022598"/>
    </source>
</evidence>
<keyword evidence="9" id="KW-0648">Protein biosynthesis</keyword>
<evidence type="ECO:0000256" key="13">
    <source>
        <dbReference type="SAM" id="MobiDB-lite"/>
    </source>
</evidence>
<evidence type="ECO:0000256" key="10">
    <source>
        <dbReference type="ARBA" id="ARBA00023134"/>
    </source>
</evidence>
<dbReference type="InterPro" id="IPR037103">
    <property type="entry name" value="Tubulin/FtsZ-like_C"/>
</dbReference>
<dbReference type="Gene3D" id="3.30.1370.240">
    <property type="match status" value="1"/>
</dbReference>
<gene>
    <name evidence="15" type="ORF">E2I00_013627</name>
</gene>
<dbReference type="EMBL" id="SGJD01000084">
    <property type="protein sequence ID" value="KAB0407082.1"/>
    <property type="molecule type" value="Genomic_DNA"/>
</dbReference>